<dbReference type="PRINTS" id="PR01415">
    <property type="entry name" value="ANKYRIN"/>
</dbReference>
<keyword evidence="1" id="KW-0677">Repeat</keyword>
<dbReference type="HOGENOM" id="CLU_097653_0_0_1"/>
<dbReference type="AlphaFoldDB" id="S8BWA7"/>
<accession>S8BWA7</accession>
<reference evidence="5 6" key="1">
    <citation type="journal article" date="2013" name="PLoS Genet.">
        <title>Genomic mechanisms accounting for the adaptation to parasitism in nematode-trapping fungi.</title>
        <authorList>
            <person name="Meerupati T."/>
            <person name="Andersson K.M."/>
            <person name="Friman E."/>
            <person name="Kumar D."/>
            <person name="Tunlid A."/>
            <person name="Ahren D."/>
        </authorList>
    </citation>
    <scope>NUCLEOTIDE SEQUENCE [LARGE SCALE GENOMIC DNA]</scope>
    <source>
        <strain evidence="5 6">CBS 200.50</strain>
    </source>
</reference>
<dbReference type="InterPro" id="IPR002110">
    <property type="entry name" value="Ankyrin_rpt"/>
</dbReference>
<dbReference type="PANTHER" id="PTHR24198">
    <property type="entry name" value="ANKYRIN REPEAT AND PROTEIN KINASE DOMAIN-CONTAINING PROTEIN"/>
    <property type="match status" value="1"/>
</dbReference>
<gene>
    <name evidence="5" type="ORF">H072_6617</name>
</gene>
<dbReference type="SUPFAM" id="SSF48403">
    <property type="entry name" value="Ankyrin repeat"/>
    <property type="match status" value="1"/>
</dbReference>
<dbReference type="OMA" id="HICAMYG"/>
<dbReference type="Proteomes" id="UP000015100">
    <property type="component" value="Unassembled WGS sequence"/>
</dbReference>
<evidence type="ECO:0000313" key="6">
    <source>
        <dbReference type="Proteomes" id="UP000015100"/>
    </source>
</evidence>
<evidence type="ECO:0000256" key="4">
    <source>
        <dbReference type="SAM" id="MobiDB-lite"/>
    </source>
</evidence>
<keyword evidence="6" id="KW-1185">Reference proteome</keyword>
<dbReference type="PROSITE" id="PS50297">
    <property type="entry name" value="ANK_REP_REGION"/>
    <property type="match status" value="1"/>
</dbReference>
<evidence type="ECO:0000313" key="5">
    <source>
        <dbReference type="EMBL" id="EPS39602.1"/>
    </source>
</evidence>
<dbReference type="PANTHER" id="PTHR24198:SF165">
    <property type="entry name" value="ANKYRIN REPEAT-CONTAINING PROTEIN-RELATED"/>
    <property type="match status" value="1"/>
</dbReference>
<name>S8BWA7_DACHA</name>
<evidence type="ECO:0000256" key="3">
    <source>
        <dbReference type="PROSITE-ProRule" id="PRU00023"/>
    </source>
</evidence>
<keyword evidence="2 3" id="KW-0040">ANK repeat</keyword>
<dbReference type="eggNOG" id="ENOG502S4CU">
    <property type="taxonomic scope" value="Eukaryota"/>
</dbReference>
<dbReference type="OrthoDB" id="9995210at2759"/>
<proteinExistence type="predicted"/>
<organism evidence="5 6">
    <name type="scientific">Dactylellina haptotyla (strain CBS 200.50)</name>
    <name type="common">Nematode-trapping fungus</name>
    <name type="synonym">Monacrosporium haptotylum</name>
    <dbReference type="NCBI Taxonomy" id="1284197"/>
    <lineage>
        <taxon>Eukaryota</taxon>
        <taxon>Fungi</taxon>
        <taxon>Dikarya</taxon>
        <taxon>Ascomycota</taxon>
        <taxon>Pezizomycotina</taxon>
        <taxon>Orbiliomycetes</taxon>
        <taxon>Orbiliales</taxon>
        <taxon>Orbiliaceae</taxon>
        <taxon>Dactylellina</taxon>
    </lineage>
</organism>
<evidence type="ECO:0000256" key="2">
    <source>
        <dbReference type="ARBA" id="ARBA00023043"/>
    </source>
</evidence>
<feature type="repeat" description="ANK" evidence="3">
    <location>
        <begin position="95"/>
        <end position="133"/>
    </location>
</feature>
<dbReference type="InterPro" id="IPR036770">
    <property type="entry name" value="Ankyrin_rpt-contain_sf"/>
</dbReference>
<comment type="caution">
    <text evidence="5">The sequence shown here is derived from an EMBL/GenBank/DDBJ whole genome shotgun (WGS) entry which is preliminary data.</text>
</comment>
<dbReference type="Gene3D" id="1.25.40.20">
    <property type="entry name" value="Ankyrin repeat-containing domain"/>
    <property type="match status" value="1"/>
</dbReference>
<feature type="region of interest" description="Disordered" evidence="4">
    <location>
        <begin position="1"/>
        <end position="23"/>
    </location>
</feature>
<evidence type="ECO:0000256" key="1">
    <source>
        <dbReference type="ARBA" id="ARBA00022737"/>
    </source>
</evidence>
<dbReference type="EMBL" id="AQGS01000467">
    <property type="protein sequence ID" value="EPS39602.1"/>
    <property type="molecule type" value="Genomic_DNA"/>
</dbReference>
<sequence>MAKEDKTTPNEPQDDEGASPQEQLFEACRRDNVDLLNEILESITGTTDLPTFLNESRNALGEMALHVAVKCGSYEILDALLDQEGLEVDPISRMDEETPLHFAARYTGTDAEVGSHMVELLVEAGADPRLKSRGKQKPVDLVDPRCEKVRESLNEAEVASGVQAGIQREAAQFKGEAFDDDEAGSGPASDSE</sequence>
<dbReference type="Pfam" id="PF12796">
    <property type="entry name" value="Ank_2"/>
    <property type="match status" value="1"/>
</dbReference>
<feature type="region of interest" description="Disordered" evidence="4">
    <location>
        <begin position="170"/>
        <end position="192"/>
    </location>
</feature>
<dbReference type="SMART" id="SM00248">
    <property type="entry name" value="ANK"/>
    <property type="match status" value="2"/>
</dbReference>
<dbReference type="PROSITE" id="PS50088">
    <property type="entry name" value="ANK_REPEAT"/>
    <property type="match status" value="1"/>
</dbReference>
<reference evidence="6" key="2">
    <citation type="submission" date="2013-04" db="EMBL/GenBank/DDBJ databases">
        <title>Genomic mechanisms accounting for the adaptation to parasitism in nematode-trapping fungi.</title>
        <authorList>
            <person name="Ahren D.G."/>
        </authorList>
    </citation>
    <scope>NUCLEOTIDE SEQUENCE [LARGE SCALE GENOMIC DNA]</scope>
    <source>
        <strain evidence="6">CBS 200.50</strain>
    </source>
</reference>
<protein>
    <submittedName>
        <fullName evidence="5">Uncharacterized protein</fullName>
    </submittedName>
</protein>
<dbReference type="STRING" id="1284197.S8BWA7"/>